<comment type="similarity">
    <text evidence="2 13">Belongs to the RNA polymerase beta' chain family.</text>
</comment>
<dbReference type="InterPro" id="IPR035698">
    <property type="entry name" value="RNAP_III_Rpc1_C"/>
</dbReference>
<evidence type="ECO:0000256" key="3">
    <source>
        <dbReference type="ARBA" id="ARBA00011206"/>
    </source>
</evidence>
<dbReference type="FunFam" id="2.40.40.20:FF:000019">
    <property type="entry name" value="DNA-directed RNA polymerase II subunit RPB1"/>
    <property type="match status" value="1"/>
</dbReference>
<keyword evidence="4 13" id="KW-0240">DNA-directed RNA polymerase</keyword>
<evidence type="ECO:0000259" key="14">
    <source>
        <dbReference type="SMART" id="SM00663"/>
    </source>
</evidence>
<comment type="catalytic activity">
    <reaction evidence="12 13">
        <text>RNA(n) + a ribonucleoside 5'-triphosphate = RNA(n+1) + diphosphate</text>
        <dbReference type="Rhea" id="RHEA:21248"/>
        <dbReference type="Rhea" id="RHEA-COMP:14527"/>
        <dbReference type="Rhea" id="RHEA-COMP:17342"/>
        <dbReference type="ChEBI" id="CHEBI:33019"/>
        <dbReference type="ChEBI" id="CHEBI:61557"/>
        <dbReference type="ChEBI" id="CHEBI:140395"/>
        <dbReference type="EC" id="2.7.7.6"/>
    </reaction>
</comment>
<dbReference type="Pfam" id="PF04983">
    <property type="entry name" value="RNA_pol_Rpb1_3"/>
    <property type="match status" value="1"/>
</dbReference>
<dbReference type="GO" id="GO:0000428">
    <property type="term" value="C:DNA-directed RNA polymerase complex"/>
    <property type="evidence" value="ECO:0007669"/>
    <property type="project" value="UniProtKB-KW"/>
</dbReference>
<evidence type="ECO:0000256" key="5">
    <source>
        <dbReference type="ARBA" id="ARBA00022679"/>
    </source>
</evidence>
<dbReference type="GO" id="GO:0046872">
    <property type="term" value="F:metal ion binding"/>
    <property type="evidence" value="ECO:0007669"/>
    <property type="project" value="UniProtKB-KW"/>
</dbReference>
<name>A0AAV9IA21_9RHOD</name>
<dbReference type="Gene3D" id="6.20.50.80">
    <property type="match status" value="1"/>
</dbReference>
<feature type="domain" description="RNA polymerase N-terminal" evidence="14">
    <location>
        <begin position="257"/>
        <end position="561"/>
    </location>
</feature>
<dbReference type="Gene3D" id="1.10.274.100">
    <property type="entry name" value="RNA polymerase Rpb1, domain 3"/>
    <property type="match status" value="1"/>
</dbReference>
<dbReference type="GO" id="GO:0003677">
    <property type="term" value="F:DNA binding"/>
    <property type="evidence" value="ECO:0007669"/>
    <property type="project" value="InterPro"/>
</dbReference>
<dbReference type="FunFam" id="1.10.150.390:FF:000004">
    <property type="entry name" value="DNA-directed RNA polymerase subunit"/>
    <property type="match status" value="1"/>
</dbReference>
<dbReference type="InterPro" id="IPR038120">
    <property type="entry name" value="Rpb1_funnel_sf"/>
</dbReference>
<keyword evidence="11" id="KW-0539">Nucleus</keyword>
<dbReference type="GO" id="GO:0006351">
    <property type="term" value="P:DNA-templated transcription"/>
    <property type="evidence" value="ECO:0007669"/>
    <property type="project" value="InterPro"/>
</dbReference>
<reference evidence="15 16" key="1">
    <citation type="submission" date="2022-07" db="EMBL/GenBank/DDBJ databases">
        <title>Genome-wide signatures of adaptation to extreme environments.</title>
        <authorList>
            <person name="Cho C.H."/>
            <person name="Yoon H.S."/>
        </authorList>
    </citation>
    <scope>NUCLEOTIDE SEQUENCE [LARGE SCALE GENOMIC DNA]</scope>
    <source>
        <strain evidence="15 16">108.79 E11</strain>
    </source>
</reference>
<dbReference type="Pfam" id="PF05000">
    <property type="entry name" value="RNA_pol_Rpb1_4"/>
    <property type="match status" value="1"/>
</dbReference>
<dbReference type="PANTHER" id="PTHR48446">
    <property type="entry name" value="DNA-DIRECTED RNA POLYMERASE SUBUNIT BETA' N-TERMINAL SECTION"/>
    <property type="match status" value="1"/>
</dbReference>
<dbReference type="InterPro" id="IPR042102">
    <property type="entry name" value="RNA_pol_Rpb1_3_sf"/>
</dbReference>
<dbReference type="Gene3D" id="1.10.150.390">
    <property type="match status" value="1"/>
</dbReference>
<evidence type="ECO:0000256" key="9">
    <source>
        <dbReference type="ARBA" id="ARBA00022842"/>
    </source>
</evidence>
<dbReference type="InterPro" id="IPR044893">
    <property type="entry name" value="RNA_pol_Rpb1_clamp_domain"/>
</dbReference>
<evidence type="ECO:0000256" key="10">
    <source>
        <dbReference type="ARBA" id="ARBA00023163"/>
    </source>
</evidence>
<protein>
    <recommendedName>
        <fullName evidence="13">DNA-directed RNA polymerase subunit</fullName>
        <ecNumber evidence="13">2.7.7.6</ecNumber>
    </recommendedName>
</protein>
<gene>
    <name evidence="15" type="ORF">GAYE_SCF02G2107</name>
</gene>
<dbReference type="Gene3D" id="6.10.250.2940">
    <property type="match status" value="1"/>
</dbReference>
<dbReference type="GO" id="GO:0003899">
    <property type="term" value="F:DNA-directed RNA polymerase activity"/>
    <property type="evidence" value="ECO:0007669"/>
    <property type="project" value="UniProtKB-EC"/>
</dbReference>
<dbReference type="CDD" id="cd02736">
    <property type="entry name" value="RNAP_III_Rpc1_C"/>
    <property type="match status" value="1"/>
</dbReference>
<organism evidence="15 16">
    <name type="scientific">Galdieria yellowstonensis</name>
    <dbReference type="NCBI Taxonomy" id="3028027"/>
    <lineage>
        <taxon>Eukaryota</taxon>
        <taxon>Rhodophyta</taxon>
        <taxon>Bangiophyceae</taxon>
        <taxon>Galdieriales</taxon>
        <taxon>Galdieriaceae</taxon>
        <taxon>Galdieria</taxon>
    </lineage>
</organism>
<comment type="caution">
    <text evidence="15">The sequence shown here is derived from an EMBL/GenBank/DDBJ whole genome shotgun (WGS) entry which is preliminary data.</text>
</comment>
<dbReference type="Pfam" id="PF04998">
    <property type="entry name" value="RNA_pol_Rpb1_5"/>
    <property type="match status" value="1"/>
</dbReference>
<dbReference type="Proteomes" id="UP001300502">
    <property type="component" value="Unassembled WGS sequence"/>
</dbReference>
<evidence type="ECO:0000256" key="6">
    <source>
        <dbReference type="ARBA" id="ARBA00022695"/>
    </source>
</evidence>
<dbReference type="EMBL" id="JANCYU010000022">
    <property type="protein sequence ID" value="KAK4524208.1"/>
    <property type="molecule type" value="Genomic_DNA"/>
</dbReference>
<comment type="function">
    <text evidence="13">DNA-dependent RNA polymerase catalyzes the transcription of DNA into RNA using the four ribonucleoside triphosphates as substrates.</text>
</comment>
<dbReference type="InterPro" id="IPR000722">
    <property type="entry name" value="RNA_pol_asu"/>
</dbReference>
<keyword evidence="8" id="KW-0862">Zinc</keyword>
<evidence type="ECO:0000256" key="12">
    <source>
        <dbReference type="ARBA" id="ARBA00048552"/>
    </source>
</evidence>
<evidence type="ECO:0000256" key="11">
    <source>
        <dbReference type="ARBA" id="ARBA00023242"/>
    </source>
</evidence>
<evidence type="ECO:0000256" key="7">
    <source>
        <dbReference type="ARBA" id="ARBA00022723"/>
    </source>
</evidence>
<dbReference type="Pfam" id="PF04997">
    <property type="entry name" value="RNA_pol_Rpb1_1"/>
    <property type="match status" value="1"/>
</dbReference>
<dbReference type="EC" id="2.7.7.6" evidence="13"/>
<dbReference type="SUPFAM" id="SSF64484">
    <property type="entry name" value="beta and beta-prime subunits of DNA dependent RNA-polymerase"/>
    <property type="match status" value="1"/>
</dbReference>
<dbReference type="Gene3D" id="2.40.40.20">
    <property type="match status" value="1"/>
</dbReference>
<keyword evidence="6 13" id="KW-0548">Nucleotidyltransferase</keyword>
<evidence type="ECO:0000256" key="4">
    <source>
        <dbReference type="ARBA" id="ARBA00022478"/>
    </source>
</evidence>
<comment type="subcellular location">
    <subcellularLocation>
        <location evidence="1">Nucleus</location>
    </subcellularLocation>
</comment>
<dbReference type="GO" id="GO:0005634">
    <property type="term" value="C:nucleus"/>
    <property type="evidence" value="ECO:0007669"/>
    <property type="project" value="UniProtKB-SubCell"/>
</dbReference>
<keyword evidence="9" id="KW-0460">Magnesium</keyword>
<keyword evidence="16" id="KW-1185">Reference proteome</keyword>
<dbReference type="InterPro" id="IPR007066">
    <property type="entry name" value="RNA_pol_Rpb1_3"/>
</dbReference>
<comment type="subunit">
    <text evidence="3">Component of the RNA polymerase III (Pol III) complex consisting of 17 subunits.</text>
</comment>
<evidence type="ECO:0000313" key="15">
    <source>
        <dbReference type="EMBL" id="KAK4524208.1"/>
    </source>
</evidence>
<dbReference type="Gene3D" id="4.10.860.120">
    <property type="entry name" value="RNA polymerase II, clamp domain"/>
    <property type="match status" value="1"/>
</dbReference>
<dbReference type="CDD" id="cd02583">
    <property type="entry name" value="RNAP_III_RPC1_N"/>
    <property type="match status" value="1"/>
</dbReference>
<keyword evidence="10 13" id="KW-0804">Transcription</keyword>
<accession>A0AAV9IA21</accession>
<keyword evidence="7" id="KW-0479">Metal-binding</keyword>
<dbReference type="InterPro" id="IPR015700">
    <property type="entry name" value="RPC1"/>
</dbReference>
<dbReference type="Gene3D" id="3.30.1490.180">
    <property type="entry name" value="RNA polymerase ii"/>
    <property type="match status" value="1"/>
</dbReference>
<evidence type="ECO:0000256" key="1">
    <source>
        <dbReference type="ARBA" id="ARBA00004123"/>
    </source>
</evidence>
<dbReference type="Gene3D" id="1.10.132.30">
    <property type="match status" value="1"/>
</dbReference>
<dbReference type="PANTHER" id="PTHR48446:SF1">
    <property type="entry name" value="DNA-DIRECTED RNA POLYMERASE SUBUNIT BETA' N-TERMINAL SECTION"/>
    <property type="match status" value="1"/>
</dbReference>
<evidence type="ECO:0000256" key="8">
    <source>
        <dbReference type="ARBA" id="ARBA00022833"/>
    </source>
</evidence>
<dbReference type="InterPro" id="IPR007083">
    <property type="entry name" value="RNA_pol_Rpb1_4"/>
</dbReference>
<dbReference type="NCBIfam" id="NF006336">
    <property type="entry name" value="PRK08566.1"/>
    <property type="match status" value="1"/>
</dbReference>
<evidence type="ECO:0000313" key="16">
    <source>
        <dbReference type="Proteomes" id="UP001300502"/>
    </source>
</evidence>
<dbReference type="InterPro" id="IPR006592">
    <property type="entry name" value="RNA_pol_N"/>
</dbReference>
<evidence type="ECO:0000256" key="13">
    <source>
        <dbReference type="RuleBase" id="RU004279"/>
    </source>
</evidence>
<dbReference type="SMART" id="SM00663">
    <property type="entry name" value="RPOLA_N"/>
    <property type="match status" value="1"/>
</dbReference>
<proteinExistence type="inferred from homology"/>
<dbReference type="InterPro" id="IPR007081">
    <property type="entry name" value="RNA_pol_Rpb1_5"/>
</dbReference>
<evidence type="ECO:0000256" key="2">
    <source>
        <dbReference type="ARBA" id="ARBA00006460"/>
    </source>
</evidence>
<keyword evidence="5 13" id="KW-0808">Transferase</keyword>
<dbReference type="InterPro" id="IPR035697">
    <property type="entry name" value="RNAP_III_RPC1_N"/>
</dbReference>
<dbReference type="InterPro" id="IPR007080">
    <property type="entry name" value="RNA_pol_Rpb1_1"/>
</dbReference>
<sequence length="1417" mass="156528">MSSSVCTFQPTRQELVKEQDTPVKISCIKFCVPRAEDVAKTSVARVTNRELYTQPLRKPAAGGALDLRLGPSDKNGQCQTCGLSLASCVGHFGDIPLAFPVFHLGYFKATHFILQCVCKVCSRVLLSKEHIAEFRRKLQSPSTIANPSKRKAILKNIFKLCKSMKRCPFCGSPNGAVKKVGMMKLIHDPYSSIKDDEERETFLKKFHFVSDSLSDVSPHIQKAVDDLTPLRALEILSRIPPEDVILLGMDPTFNRPENLLLTNFPVPPACIRPSVCSDPTVGSNEDDLTMKLSEIVHINSILQQAMENGGNASLVMDDWELLQLECARYINADLPGLPPSATTGRPIRGLCQRLKGKQGRFRGNLSGKRVDFSGRTVISPDPNLSIDQVGIPVHVAKQLTYAERVTKHNLKQLSEAVLNGPDIHPGANFVELKDGTKRFLRYGDRKKIAQELCPGLLVERHLRDDDIVLFNRQPSLHRISIMCHRVKVFPFRTFRLNECVCTPYNADFDGDEMNLHVPQTEEARAEAATLMCVQENLVTPRNGEPLIAATQDFLSACYKFTCKDTFLDRAEFTRIVLLAGVGNEKYALKLPKPAVVKPFEMWTGKQAISFILGMCSGFHTMTAYVCEKQWSHPSGYEDNFSAPHLCKNDGYVYVRNGELLCGQLGKASLGSGSKRSLFYLLSREGGNLAAANAMSMIAKFASRWFSDFGFSLGISDVTPSRILQARKEELLRAGYRDCDELIEAFQNGTLEARPGCTLEQTLEVSINSVLSKIREDAGKVCIAAIDPKVNSAMAMALCGSKGSNINISQMISCVGQQTVNGSRVPNGFLGRTLPHFESGLSARTPWAKGFVKNSFFSGMTATEFFFHTMAGREGLVDTAVKTAETGYMQRRLMKALEDLSVNYDDTVRYSDGTVVQFLYGDDGLDPSVVEGASGGDCPLNLEQLVEDSKAEGTVKSKGEPRLSPEELVDFAQSLTVESFGAVENSESSQKILNDVKKYLESIAKEHEKELQRLASSNAASFMLREAIDAAFGLRKSQLNALLRRIGRKLQRFKIEPGTAVGAIGAQSIGEPGTQMTLKTFHFAGVASMNITLGVPRIKEIINASQTINTPIITAELVSSDDITVARIVKGRIERTTLGEVCNFIKEVYRKDQVYISVQLDKDLISKLQLDLDVNSVRNSIINTPKLRLKEKDVLVVSDDRLHVYIPSRVSGDLYFQMNSLKRQLPHVVVQGISSIKRAVIHQKDDKTYQLLVEGSDLLSVMTTAGIDGRRTTCNHVMAVEKVLGIEAARKTVASEIQYTMASHGMSIDSRHVALLADVMSFRGEILGITRFGIGKMKTSAIMLASFEKTVDHLFDAALYKTRDDVVGVSECVIMGMPVPLGTGLFGLLRNDHNSVMAVPPRRETILQKRNIYRRLGL</sequence>
<dbReference type="Pfam" id="PF00623">
    <property type="entry name" value="RNA_pol_Rpb1_2"/>
    <property type="match status" value="1"/>
</dbReference>